<organism evidence="1 2">
    <name type="scientific">Ferrovibrio terrae</name>
    <dbReference type="NCBI Taxonomy" id="2594003"/>
    <lineage>
        <taxon>Bacteria</taxon>
        <taxon>Pseudomonadati</taxon>
        <taxon>Pseudomonadota</taxon>
        <taxon>Alphaproteobacteria</taxon>
        <taxon>Rhodospirillales</taxon>
        <taxon>Rhodospirillaceae</taxon>
        <taxon>Ferrovibrio</taxon>
    </lineage>
</organism>
<dbReference type="KEGG" id="fer:FNB15_18710"/>
<dbReference type="Pfam" id="PF00132">
    <property type="entry name" value="Hexapep"/>
    <property type="match status" value="1"/>
</dbReference>
<proteinExistence type="predicted"/>
<dbReference type="RefSeq" id="WP_144258176.1">
    <property type="nucleotide sequence ID" value="NZ_CP041636.1"/>
</dbReference>
<dbReference type="Gene3D" id="2.160.10.10">
    <property type="entry name" value="Hexapeptide repeat proteins"/>
    <property type="match status" value="1"/>
</dbReference>
<dbReference type="PANTHER" id="PTHR13061">
    <property type="entry name" value="DYNACTIN SUBUNIT P25"/>
    <property type="match status" value="1"/>
</dbReference>
<dbReference type="InterPro" id="IPR047324">
    <property type="entry name" value="LbH_gamma_CA-like"/>
</dbReference>
<dbReference type="PANTHER" id="PTHR13061:SF29">
    <property type="entry name" value="GAMMA CARBONIC ANHYDRASE-LIKE 1, MITOCHONDRIAL-RELATED"/>
    <property type="match status" value="1"/>
</dbReference>
<dbReference type="EMBL" id="CP041636">
    <property type="protein sequence ID" value="QDO99180.1"/>
    <property type="molecule type" value="Genomic_DNA"/>
</dbReference>
<evidence type="ECO:0000313" key="2">
    <source>
        <dbReference type="Proteomes" id="UP000317496"/>
    </source>
</evidence>
<evidence type="ECO:0000313" key="1">
    <source>
        <dbReference type="EMBL" id="QDO99180.1"/>
    </source>
</evidence>
<dbReference type="OrthoDB" id="9803036at2"/>
<gene>
    <name evidence="1" type="ORF">FNB15_18710</name>
</gene>
<protein>
    <submittedName>
        <fullName evidence="1">Gamma carbonic anhydrase family protein</fullName>
    </submittedName>
</protein>
<dbReference type="AlphaFoldDB" id="A0A516H667"/>
<dbReference type="InterPro" id="IPR011004">
    <property type="entry name" value="Trimer_LpxA-like_sf"/>
</dbReference>
<dbReference type="CDD" id="cd04645">
    <property type="entry name" value="LbH_gamma_CA_like"/>
    <property type="match status" value="1"/>
</dbReference>
<accession>A0A516H667</accession>
<reference evidence="1 2" key="1">
    <citation type="submission" date="2019-07" db="EMBL/GenBank/DDBJ databases">
        <title>Genome sequencing for Ferrovibrio sp. K5.</title>
        <authorList>
            <person name="Park S.-J."/>
        </authorList>
    </citation>
    <scope>NUCLEOTIDE SEQUENCE [LARGE SCALE GENOMIC DNA]</scope>
    <source>
        <strain evidence="1 2">K5</strain>
    </source>
</reference>
<name>A0A516H667_9PROT</name>
<dbReference type="SUPFAM" id="SSF51161">
    <property type="entry name" value="Trimeric LpxA-like enzymes"/>
    <property type="match status" value="1"/>
</dbReference>
<keyword evidence="2" id="KW-1185">Reference proteome</keyword>
<sequence length="198" mass="21398">MPVYGPDVVLNNPAYIHDTAQIYGKVRLEEGSSVWINVAARAENYEIVIGAYTNVQDFSMLHVGSQTGTYVGAHCSVTHHCTIHGCTIGDNCLIGIGSTIMDGCVIGNNCIIGGHTFLKEGTVIPDNSVVVGSPGKVIKTQNNYVRCRLNAYLYYRNALAYKQGQYRDWDAPDMAKAVGAEIARLTEELKALEAAGKA</sequence>
<dbReference type="InterPro" id="IPR001451">
    <property type="entry name" value="Hexapep"/>
</dbReference>
<dbReference type="InterPro" id="IPR050484">
    <property type="entry name" value="Transf_Hexapept/Carb_Anhydrase"/>
</dbReference>
<dbReference type="Proteomes" id="UP000317496">
    <property type="component" value="Chromosome"/>
</dbReference>